<gene>
    <name evidence="8" type="ORF">BCR42DRAFT_405471</name>
</gene>
<protein>
    <recommendedName>
        <fullName evidence="7">Zn(2)-C6 fungal-type domain-containing protein</fullName>
    </recommendedName>
</protein>
<dbReference type="PANTHER" id="PTHR47338:SF5">
    <property type="entry name" value="ZN(II)2CYS6 TRANSCRIPTION FACTOR (EUROFUNG)"/>
    <property type="match status" value="1"/>
</dbReference>
<dbReference type="Pfam" id="PF00172">
    <property type="entry name" value="Zn_clus"/>
    <property type="match status" value="1"/>
</dbReference>
<evidence type="ECO:0000313" key="8">
    <source>
        <dbReference type="EMBL" id="ORZ22092.1"/>
    </source>
</evidence>
<keyword evidence="4" id="KW-0804">Transcription</keyword>
<evidence type="ECO:0000256" key="3">
    <source>
        <dbReference type="ARBA" id="ARBA00023015"/>
    </source>
</evidence>
<dbReference type="AlphaFoldDB" id="A0A1X2ITL0"/>
<feature type="domain" description="Zn(2)-C6 fungal-type" evidence="7">
    <location>
        <begin position="33"/>
        <end position="63"/>
    </location>
</feature>
<evidence type="ECO:0000256" key="1">
    <source>
        <dbReference type="ARBA" id="ARBA00004123"/>
    </source>
</evidence>
<organism evidence="8 9">
    <name type="scientific">Absidia repens</name>
    <dbReference type="NCBI Taxonomy" id="90262"/>
    <lineage>
        <taxon>Eukaryota</taxon>
        <taxon>Fungi</taxon>
        <taxon>Fungi incertae sedis</taxon>
        <taxon>Mucoromycota</taxon>
        <taxon>Mucoromycotina</taxon>
        <taxon>Mucoromycetes</taxon>
        <taxon>Mucorales</taxon>
        <taxon>Cunninghamellaceae</taxon>
        <taxon>Absidia</taxon>
    </lineage>
</organism>
<keyword evidence="2" id="KW-0479">Metal-binding</keyword>
<comment type="caution">
    <text evidence="8">The sequence shown here is derived from an EMBL/GenBank/DDBJ whole genome shotgun (WGS) entry which is preliminary data.</text>
</comment>
<dbReference type="PANTHER" id="PTHR47338">
    <property type="entry name" value="ZN(II)2CYS6 TRANSCRIPTION FACTOR (EUROFUNG)-RELATED"/>
    <property type="match status" value="1"/>
</dbReference>
<dbReference type="Gene3D" id="4.10.240.10">
    <property type="entry name" value="Zn(2)-C6 fungal-type DNA-binding domain"/>
    <property type="match status" value="2"/>
</dbReference>
<evidence type="ECO:0000259" key="7">
    <source>
        <dbReference type="PROSITE" id="PS50048"/>
    </source>
</evidence>
<dbReference type="SMART" id="SM00066">
    <property type="entry name" value="GAL4"/>
    <property type="match status" value="2"/>
</dbReference>
<evidence type="ECO:0000256" key="6">
    <source>
        <dbReference type="SAM" id="MobiDB-lite"/>
    </source>
</evidence>
<proteinExistence type="predicted"/>
<evidence type="ECO:0000256" key="2">
    <source>
        <dbReference type="ARBA" id="ARBA00022723"/>
    </source>
</evidence>
<dbReference type="InterPro" id="IPR001138">
    <property type="entry name" value="Zn2Cys6_DnaBD"/>
</dbReference>
<dbReference type="CDD" id="cd00067">
    <property type="entry name" value="GAL4"/>
    <property type="match status" value="1"/>
</dbReference>
<dbReference type="GO" id="GO:0000981">
    <property type="term" value="F:DNA-binding transcription factor activity, RNA polymerase II-specific"/>
    <property type="evidence" value="ECO:0007669"/>
    <property type="project" value="InterPro"/>
</dbReference>
<keyword evidence="5" id="KW-0539">Nucleus</keyword>
<evidence type="ECO:0000313" key="9">
    <source>
        <dbReference type="Proteomes" id="UP000193560"/>
    </source>
</evidence>
<comment type="subcellular location">
    <subcellularLocation>
        <location evidence="1">Nucleus</location>
    </subcellularLocation>
</comment>
<dbReference type="CDD" id="cd12148">
    <property type="entry name" value="fungal_TF_MHR"/>
    <property type="match status" value="1"/>
</dbReference>
<evidence type="ECO:0000256" key="5">
    <source>
        <dbReference type="ARBA" id="ARBA00023242"/>
    </source>
</evidence>
<feature type="compositionally biased region" description="Polar residues" evidence="6">
    <location>
        <begin position="139"/>
        <end position="154"/>
    </location>
</feature>
<dbReference type="SUPFAM" id="SSF57701">
    <property type="entry name" value="Zn2/Cys6 DNA-binding domain"/>
    <property type="match status" value="2"/>
</dbReference>
<feature type="region of interest" description="Disordered" evidence="6">
    <location>
        <begin position="1"/>
        <end position="25"/>
    </location>
</feature>
<evidence type="ECO:0000256" key="4">
    <source>
        <dbReference type="ARBA" id="ARBA00023163"/>
    </source>
</evidence>
<keyword evidence="9" id="KW-1185">Reference proteome</keyword>
<accession>A0A1X2ITL0</accession>
<reference evidence="8 9" key="1">
    <citation type="submission" date="2016-07" db="EMBL/GenBank/DDBJ databases">
        <title>Pervasive Adenine N6-methylation of Active Genes in Fungi.</title>
        <authorList>
            <consortium name="DOE Joint Genome Institute"/>
            <person name="Mondo S.J."/>
            <person name="Dannebaum R.O."/>
            <person name="Kuo R.C."/>
            <person name="Labutti K."/>
            <person name="Haridas S."/>
            <person name="Kuo A."/>
            <person name="Salamov A."/>
            <person name="Ahrendt S.R."/>
            <person name="Lipzen A."/>
            <person name="Sullivan W."/>
            <person name="Andreopoulos W.B."/>
            <person name="Clum A."/>
            <person name="Lindquist E."/>
            <person name="Daum C."/>
            <person name="Ramamoorthy G.K."/>
            <person name="Gryganskyi A."/>
            <person name="Culley D."/>
            <person name="Magnuson J.K."/>
            <person name="James T.Y."/>
            <person name="O'Malley M.A."/>
            <person name="Stajich J.E."/>
            <person name="Spatafora J.W."/>
            <person name="Visel A."/>
            <person name="Grigoriev I.V."/>
        </authorList>
    </citation>
    <scope>NUCLEOTIDE SEQUENCE [LARGE SCALE GENOMIC DNA]</scope>
    <source>
        <strain evidence="8 9">NRRL 1336</strain>
    </source>
</reference>
<dbReference type="STRING" id="90262.A0A1X2ITL0"/>
<feature type="region of interest" description="Disordered" evidence="6">
    <location>
        <begin position="890"/>
        <end position="916"/>
    </location>
</feature>
<dbReference type="OrthoDB" id="39175at2759"/>
<dbReference type="GO" id="GO:0008270">
    <property type="term" value="F:zinc ion binding"/>
    <property type="evidence" value="ECO:0007669"/>
    <property type="project" value="InterPro"/>
</dbReference>
<dbReference type="GO" id="GO:0005634">
    <property type="term" value="C:nucleus"/>
    <property type="evidence" value="ECO:0007669"/>
    <property type="project" value="UniProtKB-SubCell"/>
</dbReference>
<feature type="region of interest" description="Disordered" evidence="6">
    <location>
        <begin position="105"/>
        <end position="174"/>
    </location>
</feature>
<feature type="compositionally biased region" description="Low complexity" evidence="6">
    <location>
        <begin position="890"/>
        <end position="913"/>
    </location>
</feature>
<dbReference type="PROSITE" id="PS50048">
    <property type="entry name" value="ZN2_CY6_FUNGAL_2"/>
    <property type="match status" value="1"/>
</dbReference>
<dbReference type="PROSITE" id="PS00463">
    <property type="entry name" value="ZN2_CY6_FUNGAL_1"/>
    <property type="match status" value="1"/>
</dbReference>
<name>A0A1X2ITL0_9FUNG</name>
<dbReference type="InterPro" id="IPR050815">
    <property type="entry name" value="TF_fung"/>
</dbReference>
<sequence length="921" mass="103318">MSDEANEPDVVNNPAPTDKNEDSNSNTGNLNAACFRCRGFRHACDRKRPNCTRCSRRGLTCTYPEAAPTLKKLQKATETLGDRIKKFSDRLKTGEGMPTISLQRLARGNNGDDSLSIDDSDNNNNNNSIMAHSPDTRSIHSTLSDSASEKTYTAEQDDDVCSLDTDGRPRQKKKRVASTTHFSVYPCGKCFKDLQQCDLTLPQCTRCAANGFSCEYAKTEPKANHVSQVLNTMNKVMDQWQGSIDKMAKDFAQKTRDFSVKANNSLKIKPMQPFAWKITSTNKGLSVESSVSSYNDLSTLVEQFKRSMNISTTKPTPNMIQRETSPYSEISESPLELDDTSSITSSSFSFAMLNSWAHPTKSMPQDYPVEISQELTDNLIELFCRTPCCSTIRIPSIDAADFLSRYNHPDPAQRPAQVLVYAVCSMAARNAFQLHVWSKCPAFETPQNDMGKALSMVYALRGRELLAECFDEPSLDFCQAACILSYSNHQNGFPGVIYVYEWIAHTMAQDLGLYSADRELTQREKMVVWNLYYYNTWNRVLQGSSSSSTSGEASQFHPKCTLPDLPVRPSADQFLASTPTTEVVSYYIQTMWVYLMQLQLLREQAMSRLVAAHDLDKADASLPQDLLTLQYELDLFHEQLPPEWRNIDLGIAMQTTSTHQHQHQQMYTHQQNIFNLDPSSPPSLIDSSSINTSSTNTNASSLLSGPTMTDDQHQHQYTVDGPAFGQYCVLYVQVYYHINQILLYQPFFSSDRVPSSDFGMQALQICMNACASITCILEIMAKLCGECNVPLLAFIFANSVHMKLLSYDNDKSYQEFAIFHLQKAIDISKMSSNYTYDFELARTFVGLMEQDVQQRLAHFYNTNISDLNFDLDGMDINSFTASCTPPPSTSFATHPSSSSSPYPSSLLSSSSPSNQNDYFLV</sequence>
<dbReference type="Proteomes" id="UP000193560">
    <property type="component" value="Unassembled WGS sequence"/>
</dbReference>
<keyword evidence="3" id="KW-0805">Transcription regulation</keyword>
<dbReference type="InterPro" id="IPR036864">
    <property type="entry name" value="Zn2-C6_fun-type_DNA-bd_sf"/>
</dbReference>
<dbReference type="EMBL" id="MCGE01000004">
    <property type="protein sequence ID" value="ORZ22092.1"/>
    <property type="molecule type" value="Genomic_DNA"/>
</dbReference>